<gene>
    <name evidence="2" type="ORF">PPNO1_LOCUS3870</name>
</gene>
<dbReference type="OrthoDB" id="5313741at2759"/>
<proteinExistence type="predicted"/>
<dbReference type="Proteomes" id="UP000838763">
    <property type="component" value="Unassembled WGS sequence"/>
</dbReference>
<feature type="compositionally biased region" description="Polar residues" evidence="1">
    <location>
        <begin position="260"/>
        <end position="272"/>
    </location>
</feature>
<evidence type="ECO:0000256" key="1">
    <source>
        <dbReference type="SAM" id="MobiDB-lite"/>
    </source>
</evidence>
<organism evidence="2 3">
    <name type="scientific">Parascedosporium putredinis</name>
    <dbReference type="NCBI Taxonomy" id="1442378"/>
    <lineage>
        <taxon>Eukaryota</taxon>
        <taxon>Fungi</taxon>
        <taxon>Dikarya</taxon>
        <taxon>Ascomycota</taxon>
        <taxon>Pezizomycotina</taxon>
        <taxon>Sordariomycetes</taxon>
        <taxon>Hypocreomycetidae</taxon>
        <taxon>Microascales</taxon>
        <taxon>Microascaceae</taxon>
        <taxon>Parascedosporium</taxon>
    </lineage>
</organism>
<comment type="caution">
    <text evidence="2">The sequence shown here is derived from an EMBL/GenBank/DDBJ whole genome shotgun (WGS) entry which is preliminary data.</text>
</comment>
<dbReference type="AlphaFoldDB" id="A0A9P1H070"/>
<evidence type="ECO:0000313" key="2">
    <source>
        <dbReference type="EMBL" id="CAI4214139.1"/>
    </source>
</evidence>
<sequence length="333" mass="37511">MATEHIIVGTDDTQADSAAILAPDLHRQAAPDAALAKTFHAHRRGPFGSKHIFTEAEGPGRYWVFNPVPQKHASTWKPVLWRGTTPNPPGDGMQEVLLNDQRRAKKRAYERGQKMRRWFRMKPTPPKNPLEEEKVVTDLVMSLTMKRPKGMGRSLKWSLGGEQYTWKGTRQFLPARVKGWRGISHDFKLVDSHGAIIATYEKDRWASFKRAEKVGAPPNKRRKFLGTLTTFLPSQPNPVSAAARAVDTTTVVAKDGGSTEHLNQSNEESLITQEPKKKKAEKPDKILNLDGPHSGDLLEEAVVFTCWMAFEGEHRLRWKILDLLEEVAETLGE</sequence>
<protein>
    <submittedName>
        <fullName evidence="2">Uncharacterized protein</fullName>
    </submittedName>
</protein>
<evidence type="ECO:0000313" key="3">
    <source>
        <dbReference type="Proteomes" id="UP000838763"/>
    </source>
</evidence>
<reference evidence="2" key="1">
    <citation type="submission" date="2022-11" db="EMBL/GenBank/DDBJ databases">
        <authorList>
            <person name="Scott C."/>
            <person name="Bruce N."/>
        </authorList>
    </citation>
    <scope>NUCLEOTIDE SEQUENCE</scope>
</reference>
<feature type="region of interest" description="Disordered" evidence="1">
    <location>
        <begin position="256"/>
        <end position="287"/>
    </location>
</feature>
<dbReference type="EMBL" id="CALLCH030000010">
    <property type="protein sequence ID" value="CAI4214139.1"/>
    <property type="molecule type" value="Genomic_DNA"/>
</dbReference>
<accession>A0A9P1H070</accession>
<name>A0A9P1H070_9PEZI</name>
<keyword evidence="3" id="KW-1185">Reference proteome</keyword>